<name>U2QN48_9BACT</name>
<dbReference type="EMBL" id="AWEY01000007">
    <property type="protein sequence ID" value="ERK40212.1"/>
    <property type="molecule type" value="Genomic_DNA"/>
</dbReference>
<evidence type="ECO:0000313" key="2">
    <source>
        <dbReference type="EMBL" id="ERK40212.1"/>
    </source>
</evidence>
<evidence type="ECO:0000256" key="1">
    <source>
        <dbReference type="SAM" id="MobiDB-lite"/>
    </source>
</evidence>
<protein>
    <submittedName>
        <fullName evidence="2">Uncharacterized protein</fullName>
    </submittedName>
</protein>
<proteinExistence type="predicted"/>
<dbReference type="PATRIC" id="fig|1115809.3.peg.244"/>
<gene>
    <name evidence="2" type="ORF">HMPREF9135_0424</name>
</gene>
<evidence type="ECO:0000313" key="3">
    <source>
        <dbReference type="Proteomes" id="UP000016648"/>
    </source>
</evidence>
<dbReference type="RefSeq" id="WP_021588710.1">
    <property type="nucleotide sequence ID" value="NZ_AWEY01000007.1"/>
</dbReference>
<comment type="caution">
    <text evidence="2">The sequence shown here is derived from an EMBL/GenBank/DDBJ whole genome shotgun (WGS) entry which is preliminary data.</text>
</comment>
<keyword evidence="3" id="KW-1185">Reference proteome</keyword>
<reference evidence="2 3" key="1">
    <citation type="submission" date="2013-08" db="EMBL/GenBank/DDBJ databases">
        <authorList>
            <person name="Durkin A.S."/>
            <person name="Haft D.R."/>
            <person name="McCorrison J."/>
            <person name="Torralba M."/>
            <person name="Gillis M."/>
            <person name="Haft D.H."/>
            <person name="Methe B."/>
            <person name="Sutton G."/>
            <person name="Nelson K.E."/>
        </authorList>
    </citation>
    <scope>NUCLEOTIDE SEQUENCE [LARGE SCALE GENOMIC DNA]</scope>
    <source>
        <strain evidence="2 3">F0067</strain>
    </source>
</reference>
<feature type="region of interest" description="Disordered" evidence="1">
    <location>
        <begin position="84"/>
        <end position="114"/>
    </location>
</feature>
<dbReference type="Proteomes" id="UP000016648">
    <property type="component" value="Unassembled WGS sequence"/>
</dbReference>
<organism evidence="2 3">
    <name type="scientific">Segatella baroniae F0067</name>
    <dbReference type="NCBI Taxonomy" id="1115809"/>
    <lineage>
        <taxon>Bacteria</taxon>
        <taxon>Pseudomonadati</taxon>
        <taxon>Bacteroidota</taxon>
        <taxon>Bacteroidia</taxon>
        <taxon>Bacteroidales</taxon>
        <taxon>Prevotellaceae</taxon>
        <taxon>Segatella</taxon>
    </lineage>
</organism>
<dbReference type="AlphaFoldDB" id="U2QN48"/>
<accession>U2QN48</accession>
<sequence length="114" mass="12164">MKITKKNRVYGIEDVVDGLKVTGDMTLDGDDRATLNARVGGTDGGGTIYYQEQADGQVSISFSGCPKCGVAIYPKMGDVVARAKKMVGGPQETTEEQGSQNSQEMPEVSEENNI</sequence>